<organism evidence="1 2">
    <name type="scientific">Candidatus Nitrosotenuis cloacae</name>
    <dbReference type="NCBI Taxonomy" id="1603555"/>
    <lineage>
        <taxon>Archaea</taxon>
        <taxon>Nitrososphaerota</taxon>
        <taxon>Candidatus Nitrosotenuis</taxon>
    </lineage>
</organism>
<dbReference type="OrthoDB" id="8973at2157"/>
<accession>A0A3G1B4C0</accession>
<dbReference type="KEGG" id="tah:SU86_003985"/>
<dbReference type="Proteomes" id="UP000266745">
    <property type="component" value="Chromosome"/>
</dbReference>
<protein>
    <submittedName>
        <fullName evidence="1">Uncharacterized protein</fullName>
    </submittedName>
</protein>
<sequence>MLPDRCSIKEQGNQCVNPPEFVISVSSTDGEYMVGVTCNKHRETIHQKLNDLQKTGSIPQGQIKFEQLKPIGTDCIKSDPDDLIQLKSVRDLL</sequence>
<dbReference type="AlphaFoldDB" id="A0A3G1B4C0"/>
<evidence type="ECO:0000313" key="2">
    <source>
        <dbReference type="Proteomes" id="UP000266745"/>
    </source>
</evidence>
<name>A0A3G1B4C0_9ARCH</name>
<evidence type="ECO:0000313" key="1">
    <source>
        <dbReference type="EMBL" id="AJZ76623.1"/>
    </source>
</evidence>
<keyword evidence="2" id="KW-1185">Reference proteome</keyword>
<dbReference type="EMBL" id="CP011097">
    <property type="protein sequence ID" value="AJZ76623.1"/>
    <property type="molecule type" value="Genomic_DNA"/>
</dbReference>
<proteinExistence type="predicted"/>
<reference evidence="1 2" key="1">
    <citation type="journal article" date="2016" name="Sci. Rep.">
        <title>A novel ammonia-oxidizing archaeon from wastewater treatment plant: Its enrichment, physiological and genomic characteristics.</title>
        <authorList>
            <person name="Li Y."/>
            <person name="Ding K."/>
            <person name="Wen X."/>
            <person name="Zhang B."/>
            <person name="Shen B."/>
            <person name="Yang Y."/>
        </authorList>
    </citation>
    <scope>NUCLEOTIDE SEQUENCE [LARGE SCALE GENOMIC DNA]</scope>
    <source>
        <strain evidence="1 2">SAT1</strain>
    </source>
</reference>
<gene>
    <name evidence="1" type="ORF">SU86_003985</name>
</gene>